<evidence type="ECO:0000313" key="1">
    <source>
        <dbReference type="EMBL" id="GAH57094.1"/>
    </source>
</evidence>
<comment type="caution">
    <text evidence="1">The sequence shown here is derived from an EMBL/GenBank/DDBJ whole genome shotgun (WGS) entry which is preliminary data.</text>
</comment>
<proteinExistence type="predicted"/>
<dbReference type="PANTHER" id="PTHR21197:SF0">
    <property type="entry name" value="UDP-GALACTOPYRANOSE MUTASE"/>
    <property type="match status" value="1"/>
</dbReference>
<dbReference type="EMBL" id="BARU01018489">
    <property type="protein sequence ID" value="GAH57094.1"/>
    <property type="molecule type" value="Genomic_DNA"/>
</dbReference>
<dbReference type="GO" id="GO:0050660">
    <property type="term" value="F:flavin adenine dinucleotide binding"/>
    <property type="evidence" value="ECO:0007669"/>
    <property type="project" value="TreeGrafter"/>
</dbReference>
<sequence length="122" mass="13847">MVRAIRDTSRQFTIESSVKKDITLLFLRTKMEEPVNETNDKKVVVIGGGPAGLTASYQLSKAGVKSIVLEKDQTVGGISRTANYKNYYFDIGGHRFFTKIKEVEDIWKEVLGDDFLRRTRLT</sequence>
<dbReference type="Gene3D" id="3.50.50.60">
    <property type="entry name" value="FAD/NAD(P)-binding domain"/>
    <property type="match status" value="1"/>
</dbReference>
<name>X1HTE7_9ZZZZ</name>
<evidence type="ECO:0008006" key="2">
    <source>
        <dbReference type="Google" id="ProtNLM"/>
    </source>
</evidence>
<dbReference type="GO" id="GO:0008767">
    <property type="term" value="F:UDP-galactopyranose mutase activity"/>
    <property type="evidence" value="ECO:0007669"/>
    <property type="project" value="TreeGrafter"/>
</dbReference>
<dbReference type="PRINTS" id="PR00419">
    <property type="entry name" value="ADXRDTASE"/>
</dbReference>
<protein>
    <recommendedName>
        <fullName evidence="2">Amine oxidase domain-containing protein</fullName>
    </recommendedName>
</protein>
<gene>
    <name evidence="1" type="ORF">S03H2_30560</name>
</gene>
<reference evidence="1" key="1">
    <citation type="journal article" date="2014" name="Front. Microbiol.">
        <title>High frequency of phylogenetically diverse reductive dehalogenase-homologous genes in deep subseafloor sedimentary metagenomes.</title>
        <authorList>
            <person name="Kawai M."/>
            <person name="Futagami T."/>
            <person name="Toyoda A."/>
            <person name="Takaki Y."/>
            <person name="Nishi S."/>
            <person name="Hori S."/>
            <person name="Arai W."/>
            <person name="Tsubouchi T."/>
            <person name="Morono Y."/>
            <person name="Uchiyama I."/>
            <person name="Ito T."/>
            <person name="Fujiyama A."/>
            <person name="Inagaki F."/>
            <person name="Takami H."/>
        </authorList>
    </citation>
    <scope>NUCLEOTIDE SEQUENCE</scope>
    <source>
        <strain evidence="1">Expedition CK06-06</strain>
    </source>
</reference>
<dbReference type="AlphaFoldDB" id="X1HTE7"/>
<dbReference type="PANTHER" id="PTHR21197">
    <property type="entry name" value="UDP-GALACTOPYRANOSE MUTASE"/>
    <property type="match status" value="1"/>
</dbReference>
<dbReference type="SUPFAM" id="SSF51905">
    <property type="entry name" value="FAD/NAD(P)-binding domain"/>
    <property type="match status" value="1"/>
</dbReference>
<dbReference type="InterPro" id="IPR036188">
    <property type="entry name" value="FAD/NAD-bd_sf"/>
</dbReference>
<dbReference type="GO" id="GO:0005829">
    <property type="term" value="C:cytosol"/>
    <property type="evidence" value="ECO:0007669"/>
    <property type="project" value="TreeGrafter"/>
</dbReference>
<organism evidence="1">
    <name type="scientific">marine sediment metagenome</name>
    <dbReference type="NCBI Taxonomy" id="412755"/>
    <lineage>
        <taxon>unclassified sequences</taxon>
        <taxon>metagenomes</taxon>
        <taxon>ecological metagenomes</taxon>
    </lineage>
</organism>
<accession>X1HTE7</accession>
<dbReference type="Pfam" id="PF13450">
    <property type="entry name" value="NAD_binding_8"/>
    <property type="match status" value="1"/>
</dbReference>
<feature type="non-terminal residue" evidence="1">
    <location>
        <position position="122"/>
    </location>
</feature>